<reference evidence="1" key="1">
    <citation type="submission" date="2020-08" db="EMBL/GenBank/DDBJ databases">
        <title>Genome sequencing and assembly of the red palm weevil Rhynchophorus ferrugineus.</title>
        <authorList>
            <person name="Dias G.B."/>
            <person name="Bergman C.M."/>
            <person name="Manee M."/>
        </authorList>
    </citation>
    <scope>NUCLEOTIDE SEQUENCE</scope>
    <source>
        <strain evidence="1">AA-2017</strain>
        <tissue evidence="1">Whole larva</tissue>
    </source>
</reference>
<feature type="non-terminal residue" evidence="1">
    <location>
        <position position="1"/>
    </location>
</feature>
<dbReference type="EMBL" id="JAACXV010009088">
    <property type="protein sequence ID" value="KAF7275807.1"/>
    <property type="molecule type" value="Genomic_DNA"/>
</dbReference>
<gene>
    <name evidence="1" type="ORF">GWI33_011251</name>
</gene>
<name>A0A834I784_RHYFE</name>
<accession>A0A834I784</accession>
<evidence type="ECO:0000313" key="2">
    <source>
        <dbReference type="Proteomes" id="UP000625711"/>
    </source>
</evidence>
<proteinExistence type="predicted"/>
<organism evidence="1 2">
    <name type="scientific">Rhynchophorus ferrugineus</name>
    <name type="common">Red palm weevil</name>
    <name type="synonym">Curculio ferrugineus</name>
    <dbReference type="NCBI Taxonomy" id="354439"/>
    <lineage>
        <taxon>Eukaryota</taxon>
        <taxon>Metazoa</taxon>
        <taxon>Ecdysozoa</taxon>
        <taxon>Arthropoda</taxon>
        <taxon>Hexapoda</taxon>
        <taxon>Insecta</taxon>
        <taxon>Pterygota</taxon>
        <taxon>Neoptera</taxon>
        <taxon>Endopterygota</taxon>
        <taxon>Coleoptera</taxon>
        <taxon>Polyphaga</taxon>
        <taxon>Cucujiformia</taxon>
        <taxon>Curculionidae</taxon>
        <taxon>Dryophthorinae</taxon>
        <taxon>Rhynchophorus</taxon>
    </lineage>
</organism>
<sequence>VTGEGSGNGPYGRIKRELREQQDALGTGIKSLKIRKLPV</sequence>
<evidence type="ECO:0000313" key="1">
    <source>
        <dbReference type="EMBL" id="KAF7275807.1"/>
    </source>
</evidence>
<keyword evidence="2" id="KW-1185">Reference proteome</keyword>
<comment type="caution">
    <text evidence="1">The sequence shown here is derived from an EMBL/GenBank/DDBJ whole genome shotgun (WGS) entry which is preliminary data.</text>
</comment>
<protein>
    <submittedName>
        <fullName evidence="1">Uncharacterized protein</fullName>
    </submittedName>
</protein>
<dbReference type="Proteomes" id="UP000625711">
    <property type="component" value="Unassembled WGS sequence"/>
</dbReference>
<dbReference type="AlphaFoldDB" id="A0A834I784"/>